<evidence type="ECO:0000313" key="1">
    <source>
        <dbReference type="EMBL" id="MBF0877838.1"/>
    </source>
</evidence>
<proteinExistence type="predicted"/>
<reference evidence="2" key="1">
    <citation type="submission" date="2020-04" db="EMBL/GenBank/DDBJ databases">
        <title>Description of novel Gluconacetobacter.</title>
        <authorList>
            <person name="Sombolestani A."/>
        </authorList>
    </citation>
    <scope>NUCLEOTIDE SEQUENCE [LARGE SCALE GENOMIC DNA]</scope>
    <source>
        <strain evidence="2">LMG 27748</strain>
    </source>
</reference>
<organism evidence="1 2">
    <name type="scientific">Gluconobacter cerevisiae</name>
    <dbReference type="NCBI Taxonomy" id="1379734"/>
    <lineage>
        <taxon>Bacteria</taxon>
        <taxon>Pseudomonadati</taxon>
        <taxon>Pseudomonadota</taxon>
        <taxon>Alphaproteobacteria</taxon>
        <taxon>Acetobacterales</taxon>
        <taxon>Acetobacteraceae</taxon>
        <taxon>Gluconobacter</taxon>
    </lineage>
</organism>
<gene>
    <name evidence="1" type="ORF">HKD21_13430</name>
</gene>
<reference evidence="1 2" key="2">
    <citation type="submission" date="2020-11" db="EMBL/GenBank/DDBJ databases">
        <title>Description of novel Gluconobacter species.</title>
        <authorList>
            <person name="Cleenwerck I."/>
            <person name="Cnockaert M."/>
            <person name="Borremans W."/>
            <person name="Wieme A.D."/>
            <person name="De Vuyst L."/>
            <person name="Vandamme P."/>
        </authorList>
    </citation>
    <scope>NUCLEOTIDE SEQUENCE [LARGE SCALE GENOMIC DNA]</scope>
    <source>
        <strain evidence="1 2">LMG 27748</strain>
    </source>
</reference>
<name>A0ABR9YGN3_9PROT</name>
<dbReference type="RefSeq" id="WP_194256127.1">
    <property type="nucleotide sequence ID" value="NZ_JABCQO010000017.1"/>
</dbReference>
<dbReference type="Proteomes" id="UP000630952">
    <property type="component" value="Unassembled WGS sequence"/>
</dbReference>
<sequence>MRIFNTNIETVLLALTNIEEREKSFGTTRHIGNAPLAQAEIKRIVSLVSQELKAQELTKAKSGHAYAEGLKKVSGLRNVGPDELFRFFTDTKNPVAELLGAISIYGWEQEDSNQERKGFGNALFVAFGLLSFRDWERYHGHSWDWEIQYVQWFARFAPEEFNAGSSIALHAHFDLGFSLLAEMKGKKPLSWSYEGQGGQP</sequence>
<accession>A0ABR9YGN3</accession>
<comment type="caution">
    <text evidence="1">The sequence shown here is derived from an EMBL/GenBank/DDBJ whole genome shotgun (WGS) entry which is preliminary data.</text>
</comment>
<dbReference type="EMBL" id="JABCQO010000017">
    <property type="protein sequence ID" value="MBF0877838.1"/>
    <property type="molecule type" value="Genomic_DNA"/>
</dbReference>
<protein>
    <submittedName>
        <fullName evidence="1">Uncharacterized protein</fullName>
    </submittedName>
</protein>
<evidence type="ECO:0000313" key="2">
    <source>
        <dbReference type="Proteomes" id="UP000630952"/>
    </source>
</evidence>
<keyword evidence="2" id="KW-1185">Reference proteome</keyword>